<reference evidence="1 2" key="1">
    <citation type="journal article" date="2006" name="Int. J. Syst. Evol. Microbiol.">
        <title>Chryseobacterium piscium sp. nov., isolated from fish of the South Atlantic Ocean off South Africa.</title>
        <authorList>
            <person name="de Beer H."/>
            <person name="Hugo C.J."/>
            <person name="Jooste P.J."/>
            <person name="Vancanneyt M."/>
            <person name="Coenye T."/>
            <person name="Vandamme P."/>
        </authorList>
    </citation>
    <scope>NUCLEOTIDE SEQUENCE [LARGE SCALE GENOMIC DNA]</scope>
    <source>
        <strain evidence="1 2">CCUG 51923</strain>
    </source>
</reference>
<accession>A0A3D9B203</accession>
<sequence>MASINFSKEDFVKDGDRYKVEVDQGVGKGVDLIVERRNESGEYEVIQAEIIRSPDERVFVAWSEPFDGRVVTDEYKQL</sequence>
<evidence type="ECO:0000313" key="1">
    <source>
        <dbReference type="EMBL" id="REC47660.1"/>
    </source>
</evidence>
<organism evidence="1 2">
    <name type="scientific">Chryseobacterium piscium</name>
    <dbReference type="NCBI Taxonomy" id="333702"/>
    <lineage>
        <taxon>Bacteria</taxon>
        <taxon>Pseudomonadati</taxon>
        <taxon>Bacteroidota</taxon>
        <taxon>Flavobacteriia</taxon>
        <taxon>Flavobacteriales</taxon>
        <taxon>Weeksellaceae</taxon>
        <taxon>Chryseobacterium group</taxon>
        <taxon>Chryseobacterium</taxon>
    </lineage>
</organism>
<dbReference type="RefSeq" id="WP_115951850.1">
    <property type="nucleotide sequence ID" value="NZ_QNVS01000130.1"/>
</dbReference>
<protein>
    <submittedName>
        <fullName evidence="1">Glutathione synthase</fullName>
    </submittedName>
</protein>
<keyword evidence="2" id="KW-1185">Reference proteome</keyword>
<gene>
    <name evidence="1" type="ORF">DRF62_20000</name>
</gene>
<proteinExistence type="predicted"/>
<dbReference type="Proteomes" id="UP000256512">
    <property type="component" value="Unassembled WGS sequence"/>
</dbReference>
<comment type="caution">
    <text evidence="1">The sequence shown here is derived from an EMBL/GenBank/DDBJ whole genome shotgun (WGS) entry which is preliminary data.</text>
</comment>
<name>A0A3D9B203_9FLAO</name>
<dbReference type="AlphaFoldDB" id="A0A3D9B203"/>
<dbReference type="EMBL" id="QNVS01000130">
    <property type="protein sequence ID" value="REC47660.1"/>
    <property type="molecule type" value="Genomic_DNA"/>
</dbReference>
<evidence type="ECO:0000313" key="2">
    <source>
        <dbReference type="Proteomes" id="UP000256512"/>
    </source>
</evidence>